<keyword evidence="6 9" id="KW-1133">Transmembrane helix</keyword>
<keyword evidence="5 9" id="KW-0630">Potassium</keyword>
<feature type="transmembrane region" description="Helical" evidence="9">
    <location>
        <begin position="382"/>
        <end position="401"/>
    </location>
</feature>
<keyword evidence="4 9" id="KW-0812">Transmembrane</keyword>
<evidence type="ECO:0000256" key="2">
    <source>
        <dbReference type="ARBA" id="ARBA00022475"/>
    </source>
</evidence>
<comment type="similarity">
    <text evidence="9">Belongs to the KdpA family.</text>
</comment>
<feature type="transmembrane region" description="Helical" evidence="9">
    <location>
        <begin position="528"/>
        <end position="549"/>
    </location>
</feature>
<evidence type="ECO:0000313" key="11">
    <source>
        <dbReference type="Proteomes" id="UP001549076"/>
    </source>
</evidence>
<dbReference type="Pfam" id="PF03814">
    <property type="entry name" value="KdpA"/>
    <property type="match status" value="1"/>
</dbReference>
<comment type="function">
    <text evidence="9">Part of the high-affinity ATP-driven potassium transport (or Kdp) system, which catalyzes the hydrolysis of ATP coupled with the electrogenic transport of potassium into the cytoplasm. This subunit binds the extracellular potassium ions and delivers the ions to the membrane domain of KdpB through an intramembrane tunnel.</text>
</comment>
<keyword evidence="2 9" id="KW-1003">Cell membrane</keyword>
<evidence type="ECO:0000256" key="9">
    <source>
        <dbReference type="HAMAP-Rule" id="MF_00275"/>
    </source>
</evidence>
<evidence type="ECO:0000256" key="5">
    <source>
        <dbReference type="ARBA" id="ARBA00022958"/>
    </source>
</evidence>
<keyword evidence="8 9" id="KW-0472">Membrane</keyword>
<feature type="transmembrane region" description="Helical" evidence="9">
    <location>
        <begin position="330"/>
        <end position="350"/>
    </location>
</feature>
<evidence type="ECO:0000313" key="10">
    <source>
        <dbReference type="EMBL" id="MET3791232.1"/>
    </source>
</evidence>
<evidence type="ECO:0000256" key="7">
    <source>
        <dbReference type="ARBA" id="ARBA00023065"/>
    </source>
</evidence>
<feature type="transmembrane region" description="Helical" evidence="9">
    <location>
        <begin position="483"/>
        <end position="507"/>
    </location>
</feature>
<keyword evidence="11" id="KW-1185">Reference proteome</keyword>
<feature type="transmembrane region" description="Helical" evidence="9">
    <location>
        <begin position="177"/>
        <end position="195"/>
    </location>
</feature>
<keyword evidence="3 9" id="KW-0633">Potassium transport</keyword>
<dbReference type="Proteomes" id="UP001549076">
    <property type="component" value="Unassembled WGS sequence"/>
</dbReference>
<evidence type="ECO:0000256" key="4">
    <source>
        <dbReference type="ARBA" id="ARBA00022692"/>
    </source>
</evidence>
<dbReference type="HAMAP" id="MF_00275">
    <property type="entry name" value="KdpA"/>
    <property type="match status" value="1"/>
</dbReference>
<comment type="caution">
    <text evidence="10">The sequence shown here is derived from an EMBL/GenBank/DDBJ whole genome shotgun (WGS) entry which is preliminary data.</text>
</comment>
<proteinExistence type="inferred from homology"/>
<feature type="transmembrane region" description="Helical" evidence="9">
    <location>
        <begin position="285"/>
        <end position="305"/>
    </location>
</feature>
<evidence type="ECO:0000256" key="8">
    <source>
        <dbReference type="ARBA" id="ARBA00023136"/>
    </source>
</evidence>
<gene>
    <name evidence="9" type="primary">kdpA</name>
    <name evidence="10" type="ORF">ABID37_001440</name>
</gene>
<dbReference type="PANTHER" id="PTHR30607:SF2">
    <property type="entry name" value="POTASSIUM-TRANSPORTING ATPASE POTASSIUM-BINDING SUBUNIT"/>
    <property type="match status" value="1"/>
</dbReference>
<comment type="subcellular location">
    <subcellularLocation>
        <location evidence="9">Cell membrane</location>
        <topology evidence="9">Multi-pass membrane protein</topology>
    </subcellularLocation>
</comment>
<name>A0ABV2MZC0_9HYPH</name>
<feature type="transmembrane region" description="Helical" evidence="9">
    <location>
        <begin position="130"/>
        <end position="156"/>
    </location>
</feature>
<protein>
    <recommendedName>
        <fullName evidence="9">Potassium-transporting ATPase potassium-binding subunit</fullName>
    </recommendedName>
    <alternativeName>
        <fullName evidence="9">ATP phosphohydrolase [potassium-transporting] A chain</fullName>
    </alternativeName>
    <alternativeName>
        <fullName evidence="9">Potassium-binding and translocating subunit A</fullName>
    </alternativeName>
    <alternativeName>
        <fullName evidence="9">Potassium-translocating ATPase A chain</fullName>
    </alternativeName>
</protein>
<keyword evidence="7 9" id="KW-0406">Ion transport</keyword>
<dbReference type="PANTHER" id="PTHR30607">
    <property type="entry name" value="POTASSIUM-TRANSPORTING ATPASE A CHAIN"/>
    <property type="match status" value="1"/>
</dbReference>
<dbReference type="PIRSF" id="PIRSF001294">
    <property type="entry name" value="K_ATPaseA"/>
    <property type="match status" value="1"/>
</dbReference>
<evidence type="ECO:0000256" key="1">
    <source>
        <dbReference type="ARBA" id="ARBA00022448"/>
    </source>
</evidence>
<accession>A0ABV2MZC0</accession>
<evidence type="ECO:0000256" key="6">
    <source>
        <dbReference type="ARBA" id="ARBA00022989"/>
    </source>
</evidence>
<dbReference type="InterPro" id="IPR004623">
    <property type="entry name" value="KdpA"/>
</dbReference>
<dbReference type="EMBL" id="JBEPML010000004">
    <property type="protein sequence ID" value="MET3791232.1"/>
    <property type="molecule type" value="Genomic_DNA"/>
</dbReference>
<evidence type="ECO:0000256" key="3">
    <source>
        <dbReference type="ARBA" id="ARBA00022538"/>
    </source>
</evidence>
<feature type="transmembrane region" description="Helical" evidence="9">
    <location>
        <begin position="422"/>
        <end position="441"/>
    </location>
</feature>
<dbReference type="RefSeq" id="WP_354193571.1">
    <property type="nucleotide sequence ID" value="NZ_JBEPML010000004.1"/>
</dbReference>
<organism evidence="10 11">
    <name type="scientific">Aquamicrobium terrae</name>
    <dbReference type="NCBI Taxonomy" id="1324945"/>
    <lineage>
        <taxon>Bacteria</taxon>
        <taxon>Pseudomonadati</taxon>
        <taxon>Pseudomonadota</taxon>
        <taxon>Alphaproteobacteria</taxon>
        <taxon>Hyphomicrobiales</taxon>
        <taxon>Phyllobacteriaceae</taxon>
        <taxon>Aquamicrobium</taxon>
    </lineage>
</organism>
<feature type="transmembrane region" description="Helical" evidence="9">
    <location>
        <begin position="63"/>
        <end position="84"/>
    </location>
</feature>
<feature type="transmembrane region" description="Helical" evidence="9">
    <location>
        <begin position="6"/>
        <end position="28"/>
    </location>
</feature>
<sequence length="567" mass="58852">MTFNGWIQIALFCAIVVALARPLGGYIARVMEGERTLLAPLLGPVERLLYAGAGVNQRREQHWLAYTVAMLAFNAAGFVFLFALQRVQGLLPGNPMQMGAVAPDSAFNTAVSFVTNTNWQGYGGESTMGYLIQMAGLTVQNFVSAATGIAVAMALIRGFSRASAQTVGNFWADLTRATLYILLPLSILCALFYVSQGVTQTLGAYIEATTLEGAKQTIAVGPTASQLAIKMLGTNGGGFFNANSAHPFENPTALTNLVQMVSIFAIGAALTNVFGRMVGDERQGWAIFAAMGVLFLAGVAVAYWAEANGNPAFAALGIEGGNMEGKEVRFGIAMSALFAVVTTAASCGAVNAMLDSFMPLGGLVPLVNMQLGEVIIGGVGAGLYGMLLFVILAIFIAGLMVGRTPEYVGKKIEAKEVKMTMLAVLSLPLAILGFTALAIVLPSGLASLANAGPHGYSEVLYAYTSGAANNGSAFAGLSANTPWYNVTIGLAMLMGRFLVIVPVMAIAGSLATKKTVPASIGTFPTDGGLFVGLLVGVVLIVGGLTYFPALAVGPVVEHFAMLAGQSF</sequence>
<comment type="subunit">
    <text evidence="9">The system is composed of three essential subunits: KdpA, KdpB and KdpC.</text>
</comment>
<keyword evidence="1 9" id="KW-0813">Transport</keyword>
<reference evidence="10 11" key="1">
    <citation type="submission" date="2024-06" db="EMBL/GenBank/DDBJ databases">
        <title>Genomic Encyclopedia of Type Strains, Phase IV (KMG-IV): sequencing the most valuable type-strain genomes for metagenomic binning, comparative biology and taxonomic classification.</title>
        <authorList>
            <person name="Goeker M."/>
        </authorList>
    </citation>
    <scope>NUCLEOTIDE SEQUENCE [LARGE SCALE GENOMIC DNA]</scope>
    <source>
        <strain evidence="10 11">DSM 27865</strain>
    </source>
</reference>
<dbReference type="NCBIfam" id="TIGR00680">
    <property type="entry name" value="kdpA"/>
    <property type="match status" value="1"/>
</dbReference>
<feature type="transmembrane region" description="Helical" evidence="9">
    <location>
        <begin position="253"/>
        <end position="273"/>
    </location>
</feature>